<comment type="caution">
    <text evidence="4">The sequence shown here is derived from an EMBL/GenBank/DDBJ whole genome shotgun (WGS) entry which is preliminary data.</text>
</comment>
<dbReference type="SUPFAM" id="SSF109854">
    <property type="entry name" value="DinB/YfiT-like putative metalloenzymes"/>
    <property type="match status" value="1"/>
</dbReference>
<evidence type="ECO:0000256" key="2">
    <source>
        <dbReference type="ARBA" id="ARBA00022723"/>
    </source>
</evidence>
<evidence type="ECO:0000256" key="3">
    <source>
        <dbReference type="PIRSR" id="PIRSR607837-1"/>
    </source>
</evidence>
<evidence type="ECO:0000313" key="4">
    <source>
        <dbReference type="EMBL" id="MXV51909.1"/>
    </source>
</evidence>
<dbReference type="Gene3D" id="1.20.120.450">
    <property type="entry name" value="dinb family like domain"/>
    <property type="match status" value="1"/>
</dbReference>
<protein>
    <recommendedName>
        <fullName evidence="6">DinB family protein</fullName>
    </recommendedName>
</protein>
<reference evidence="4 5" key="1">
    <citation type="submission" date="2019-11" db="EMBL/GenBank/DDBJ databases">
        <title>Pedobacter sp. HMF7647 Genome sequencing and assembly.</title>
        <authorList>
            <person name="Kang H."/>
            <person name="Kim H."/>
            <person name="Joh K."/>
        </authorList>
    </citation>
    <scope>NUCLEOTIDE SEQUENCE [LARGE SCALE GENOMIC DNA]</scope>
    <source>
        <strain evidence="4 5">HMF7647</strain>
    </source>
</reference>
<accession>A0A7K1YCT2</accession>
<dbReference type="GO" id="GO:0046872">
    <property type="term" value="F:metal ion binding"/>
    <property type="evidence" value="ECO:0007669"/>
    <property type="project" value="UniProtKB-KW"/>
</dbReference>
<dbReference type="Pfam" id="PF05163">
    <property type="entry name" value="DinB"/>
    <property type="match status" value="1"/>
</dbReference>
<dbReference type="InterPro" id="IPR007837">
    <property type="entry name" value="DinB"/>
</dbReference>
<name>A0A7K1YCT2_9SPHI</name>
<dbReference type="InterPro" id="IPR034660">
    <property type="entry name" value="DinB/YfiT-like"/>
</dbReference>
<proteinExistence type="inferred from homology"/>
<feature type="binding site" evidence="3">
    <location>
        <position position="147"/>
    </location>
    <ligand>
        <name>a divalent metal cation</name>
        <dbReference type="ChEBI" id="CHEBI:60240"/>
    </ligand>
</feature>
<keyword evidence="2 3" id="KW-0479">Metal-binding</keyword>
<comment type="similarity">
    <text evidence="1">Belongs to the DinB family.</text>
</comment>
<dbReference type="Proteomes" id="UP000466586">
    <property type="component" value="Unassembled WGS sequence"/>
</dbReference>
<sequence length="160" mass="18256">MKSTAQSLREKLEETFSGQPWYGTCIYDIIDKVDFETSFIKTSETAHTIAEILLHMLSWTEEVIDRLNEKPAGVPFSGDWPETSETDEQKWLLWKDDLKLVNASLIKAIEGLPEEKWDQLINDDRGNDSIDTYAELVDGFIQHQVYHAGQIAILNKIIAG</sequence>
<evidence type="ECO:0008006" key="6">
    <source>
        <dbReference type="Google" id="ProtNLM"/>
    </source>
</evidence>
<evidence type="ECO:0000256" key="1">
    <source>
        <dbReference type="ARBA" id="ARBA00008635"/>
    </source>
</evidence>
<keyword evidence="5" id="KW-1185">Reference proteome</keyword>
<gene>
    <name evidence="4" type="ORF">GS399_13065</name>
</gene>
<dbReference type="AlphaFoldDB" id="A0A7K1YCT2"/>
<evidence type="ECO:0000313" key="5">
    <source>
        <dbReference type="Proteomes" id="UP000466586"/>
    </source>
</evidence>
<organism evidence="4 5">
    <name type="scientific">Hufsiella arboris</name>
    <dbReference type="NCBI Taxonomy" id="2695275"/>
    <lineage>
        <taxon>Bacteria</taxon>
        <taxon>Pseudomonadati</taxon>
        <taxon>Bacteroidota</taxon>
        <taxon>Sphingobacteriia</taxon>
        <taxon>Sphingobacteriales</taxon>
        <taxon>Sphingobacteriaceae</taxon>
        <taxon>Hufsiella</taxon>
    </lineage>
</organism>
<feature type="binding site" evidence="3">
    <location>
        <position position="143"/>
    </location>
    <ligand>
        <name>a divalent metal cation</name>
        <dbReference type="ChEBI" id="CHEBI:60240"/>
    </ligand>
</feature>
<feature type="binding site" evidence="3">
    <location>
        <position position="55"/>
    </location>
    <ligand>
        <name>a divalent metal cation</name>
        <dbReference type="ChEBI" id="CHEBI:60240"/>
    </ligand>
</feature>
<dbReference type="EMBL" id="WVHT01000005">
    <property type="protein sequence ID" value="MXV51909.1"/>
    <property type="molecule type" value="Genomic_DNA"/>
</dbReference>
<dbReference type="RefSeq" id="WP_160845079.1">
    <property type="nucleotide sequence ID" value="NZ_WVHT01000005.1"/>
</dbReference>